<dbReference type="NCBIfam" id="TIGR02385">
    <property type="entry name" value="RelE_StbE"/>
    <property type="match status" value="1"/>
</dbReference>
<reference evidence="2 3" key="1">
    <citation type="submission" date="2015-11" db="EMBL/GenBank/DDBJ databases">
        <authorList>
            <person name="Lin W."/>
        </authorList>
    </citation>
    <scope>NUCLEOTIDE SEQUENCE [LARGE SCALE GENOMIC DNA]</scope>
    <source>
        <strain evidence="2 3">HCH-1</strain>
    </source>
</reference>
<dbReference type="InterPro" id="IPR035093">
    <property type="entry name" value="RelE/ParE_toxin_dom_sf"/>
</dbReference>
<dbReference type="RefSeq" id="WP_085051949.1">
    <property type="nucleotide sequence ID" value="NZ_LNQR01000049.1"/>
</dbReference>
<dbReference type="SUPFAM" id="SSF143011">
    <property type="entry name" value="RelE-like"/>
    <property type="match status" value="1"/>
</dbReference>
<comment type="caution">
    <text evidence="2">The sequence shown here is derived from an EMBL/GenBank/DDBJ whole genome shotgun (WGS) entry which is preliminary data.</text>
</comment>
<proteinExistence type="predicted"/>
<dbReference type="InterPro" id="IPR007712">
    <property type="entry name" value="RelE/ParE_toxin"/>
</dbReference>
<keyword evidence="3" id="KW-1185">Reference proteome</keyword>
<evidence type="ECO:0000313" key="3">
    <source>
        <dbReference type="Proteomes" id="UP000060487"/>
    </source>
</evidence>
<evidence type="ECO:0000256" key="1">
    <source>
        <dbReference type="ARBA" id="ARBA00022649"/>
    </source>
</evidence>
<evidence type="ECO:0000313" key="2">
    <source>
        <dbReference type="EMBL" id="KWT87641.1"/>
    </source>
</evidence>
<dbReference type="Proteomes" id="UP000060487">
    <property type="component" value="Unassembled WGS sequence"/>
</dbReference>
<sequence length="88" mass="9763">MLNLDADKPFLRKLGKLLKRVPSLNEKISVTFDLLQENPFTPSLKTHALVGNLKGLYSCSAAPDIRIIFTLSGDTVHLLNIGSHDEVY</sequence>
<dbReference type="Gene3D" id="3.30.2310.20">
    <property type="entry name" value="RelE-like"/>
    <property type="match status" value="1"/>
</dbReference>
<protein>
    <submittedName>
        <fullName evidence="2">Plasmid stabilization protein</fullName>
    </submittedName>
</protein>
<dbReference type="EMBL" id="LNQR01000049">
    <property type="protein sequence ID" value="KWT87641.1"/>
    <property type="molecule type" value="Genomic_DNA"/>
</dbReference>
<organism evidence="2 3">
    <name type="scientific">Candidatus Magnetominusculus xianensis</name>
    <dbReference type="NCBI Taxonomy" id="1748249"/>
    <lineage>
        <taxon>Bacteria</taxon>
        <taxon>Pseudomonadati</taxon>
        <taxon>Nitrospirota</taxon>
        <taxon>Nitrospiria</taxon>
        <taxon>Nitrospirales</taxon>
        <taxon>Nitrospiraceae</taxon>
        <taxon>Candidatus Magnetominusculus</taxon>
    </lineage>
</organism>
<accession>A0ABR5SK22</accession>
<gene>
    <name evidence="2" type="ORF">ASN18_1318</name>
</gene>
<name>A0ABR5SK22_9BACT</name>
<dbReference type="Pfam" id="PF15738">
    <property type="entry name" value="YafQ_toxin"/>
    <property type="match status" value="1"/>
</dbReference>
<keyword evidence="1" id="KW-1277">Toxin-antitoxin system</keyword>
<dbReference type="InterPro" id="IPR004386">
    <property type="entry name" value="Toxin_YafQ-like"/>
</dbReference>